<organism evidence="1 2">
    <name type="scientific">Enterobacter phage vB_EclM_CIP9</name>
    <dbReference type="NCBI Taxonomy" id="2696340"/>
    <lineage>
        <taxon>Viruses</taxon>
        <taxon>Duplodnaviria</taxon>
        <taxon>Heunggongvirae</taxon>
        <taxon>Uroviricota</taxon>
        <taxon>Caudoviricetes</taxon>
        <taxon>Pantevenvirales</taxon>
        <taxon>Straboviridae</taxon>
        <taxon>Tevenvirinae</taxon>
        <taxon>Kanagawavirus</taxon>
        <taxon>Kanagawavirus cipnine</taxon>
    </lineage>
</organism>
<gene>
    <name evidence="1" type="ORF">CPT_CIP9_268</name>
</gene>
<keyword evidence="2" id="KW-1185">Reference proteome</keyword>
<proteinExistence type="predicted"/>
<dbReference type="GO" id="GO:0016301">
    <property type="term" value="F:kinase activity"/>
    <property type="evidence" value="ECO:0007669"/>
    <property type="project" value="UniProtKB-KW"/>
</dbReference>
<evidence type="ECO:0000313" key="2">
    <source>
        <dbReference type="Proteomes" id="UP000465071"/>
    </source>
</evidence>
<sequence>MKLIAIVGKKRSGKDTLAEYVVNECNGFKYQLAEPIKETLSQAWKRRFNHESAHPKLQWEDWEGIGEWDRERPFVMNNYEARDLFQESLDWLSRRHRLDYFKFDGGNTIGSLIENLTINNNVPWTIRRFMQTLGTDIVVDGIDRMFWMKLFAEKYYDKFYSDFDYFVVPDVRQTHEIEALRAMGATIIHVVRPDTADSSDQHITEAGLPIIDRDIVIENDGTTDELFKKFNEVLNVRIN</sequence>
<accession>A0A6B9Y1J6</accession>
<dbReference type="EMBL" id="MN882610">
    <property type="protein sequence ID" value="QHS01804.1"/>
    <property type="molecule type" value="Genomic_DNA"/>
</dbReference>
<dbReference type="Gene3D" id="1.10.238.70">
    <property type="match status" value="1"/>
</dbReference>
<reference evidence="2" key="1">
    <citation type="submission" date="2019-12" db="EMBL/GenBank/DDBJ databases">
        <authorList>
            <person name="Wang K."/>
            <person name="Tamayo M.G."/>
            <person name="Penner T.V."/>
            <person name="Cook B.W.M."/>
            <person name="Court D.A."/>
            <person name="Theriault S.S."/>
        </authorList>
    </citation>
    <scope>NUCLEOTIDE SEQUENCE [LARGE SCALE GENOMIC DNA]</scope>
</reference>
<dbReference type="InterPro" id="IPR027417">
    <property type="entry name" value="P-loop_NTPase"/>
</dbReference>
<protein>
    <submittedName>
        <fullName evidence="1">DNMP kinase</fullName>
    </submittedName>
</protein>
<keyword evidence="1" id="KW-0418">Kinase</keyword>
<dbReference type="Proteomes" id="UP000465071">
    <property type="component" value="Segment"/>
</dbReference>
<dbReference type="InterPro" id="IPR023191">
    <property type="entry name" value="DNMP_kinase_N"/>
</dbReference>
<name>A0A6B9Y1J6_9CAUD</name>
<dbReference type="SUPFAM" id="SSF52540">
    <property type="entry name" value="P-loop containing nucleoside triphosphate hydrolases"/>
    <property type="match status" value="1"/>
</dbReference>
<keyword evidence="1" id="KW-0808">Transferase</keyword>
<dbReference type="Gene3D" id="3.40.50.300">
    <property type="entry name" value="P-loop containing nucleotide triphosphate hydrolases"/>
    <property type="match status" value="1"/>
</dbReference>
<dbReference type="Pfam" id="PF21448">
    <property type="entry name" value="DNMK"/>
    <property type="match status" value="1"/>
</dbReference>
<dbReference type="InterPro" id="IPR048444">
    <property type="entry name" value="DNMK"/>
</dbReference>
<evidence type="ECO:0000313" key="1">
    <source>
        <dbReference type="EMBL" id="QHS01804.1"/>
    </source>
</evidence>